<evidence type="ECO:0000313" key="2">
    <source>
        <dbReference type="EMBL" id="GIX74769.1"/>
    </source>
</evidence>
<proteinExistence type="predicted"/>
<keyword evidence="3" id="KW-1185">Reference proteome</keyword>
<protein>
    <submittedName>
        <fullName evidence="2">Uncharacterized protein</fullName>
    </submittedName>
</protein>
<evidence type="ECO:0000256" key="1">
    <source>
        <dbReference type="SAM" id="Coils"/>
    </source>
</evidence>
<comment type="caution">
    <text evidence="2">The sequence shown here is derived from an EMBL/GenBank/DDBJ whole genome shotgun (WGS) entry which is preliminary data.</text>
</comment>
<reference evidence="2 3" key="1">
    <citation type="submission" date="2021-06" db="EMBL/GenBank/DDBJ databases">
        <title>Caerostris extrusa draft genome.</title>
        <authorList>
            <person name="Kono N."/>
            <person name="Arakawa K."/>
        </authorList>
    </citation>
    <scope>NUCLEOTIDE SEQUENCE [LARGE SCALE GENOMIC DNA]</scope>
</reference>
<feature type="coiled-coil region" evidence="1">
    <location>
        <begin position="87"/>
        <end position="117"/>
    </location>
</feature>
<keyword evidence="1" id="KW-0175">Coiled coil</keyword>
<sequence length="158" mass="18197">MFEWRIHSIEKKKGGKNDPHGTVPGLELNAMFNFETPSLYPPPLKKSTLFEQIRKCKRNRIRFSFAVYLCQRKFVVQKSSSIDLSHYEALKKNNEALRQKLDELLKTTNELQDAVRDSFAEEGFRGSTAETGINDKQLPVCQFGTQVACDARGRKERQ</sequence>
<gene>
    <name evidence="2" type="ORF">CEXT_196481</name>
</gene>
<evidence type="ECO:0000313" key="3">
    <source>
        <dbReference type="Proteomes" id="UP001054945"/>
    </source>
</evidence>
<organism evidence="2 3">
    <name type="scientific">Caerostris extrusa</name>
    <name type="common">Bark spider</name>
    <name type="synonym">Caerostris bankana</name>
    <dbReference type="NCBI Taxonomy" id="172846"/>
    <lineage>
        <taxon>Eukaryota</taxon>
        <taxon>Metazoa</taxon>
        <taxon>Ecdysozoa</taxon>
        <taxon>Arthropoda</taxon>
        <taxon>Chelicerata</taxon>
        <taxon>Arachnida</taxon>
        <taxon>Araneae</taxon>
        <taxon>Araneomorphae</taxon>
        <taxon>Entelegynae</taxon>
        <taxon>Araneoidea</taxon>
        <taxon>Araneidae</taxon>
        <taxon>Caerostris</taxon>
    </lineage>
</organism>
<name>A0AAV4MQT7_CAEEX</name>
<dbReference type="EMBL" id="BPLR01020094">
    <property type="protein sequence ID" value="GIX74769.1"/>
    <property type="molecule type" value="Genomic_DNA"/>
</dbReference>
<dbReference type="AlphaFoldDB" id="A0AAV4MQT7"/>
<accession>A0AAV4MQT7</accession>
<dbReference type="Proteomes" id="UP001054945">
    <property type="component" value="Unassembled WGS sequence"/>
</dbReference>